<feature type="signal peptide" evidence="1">
    <location>
        <begin position="1"/>
        <end position="19"/>
    </location>
</feature>
<evidence type="ECO:0000256" key="1">
    <source>
        <dbReference type="SAM" id="SignalP"/>
    </source>
</evidence>
<dbReference type="PROSITE" id="PS50835">
    <property type="entry name" value="IG_LIKE"/>
    <property type="match status" value="1"/>
</dbReference>
<accession>A0A317WXQ7</accession>
<dbReference type="STRING" id="1448321.A0A317WXQ7"/>
<proteinExistence type="predicted"/>
<evidence type="ECO:0000313" key="4">
    <source>
        <dbReference type="Proteomes" id="UP000247233"/>
    </source>
</evidence>
<reference evidence="3 4" key="1">
    <citation type="submission" date="2016-12" db="EMBL/GenBank/DDBJ databases">
        <title>The genomes of Aspergillus section Nigri reveals drivers in fungal speciation.</title>
        <authorList>
            <consortium name="DOE Joint Genome Institute"/>
            <person name="Vesth T.C."/>
            <person name="Nybo J."/>
            <person name="Theobald S."/>
            <person name="Brandl J."/>
            <person name="Frisvad J.C."/>
            <person name="Nielsen K.F."/>
            <person name="Lyhne E.K."/>
            <person name="Kogle M.E."/>
            <person name="Kuo A."/>
            <person name="Riley R."/>
            <person name="Clum A."/>
            <person name="Nolan M."/>
            <person name="Lipzen A."/>
            <person name="Salamov A."/>
            <person name="Henrissat B."/>
            <person name="Wiebenga A."/>
            <person name="De Vries R.P."/>
            <person name="Grigoriev I.V."/>
            <person name="Mortensen U.H."/>
            <person name="Andersen M.R."/>
            <person name="Baker S.E."/>
        </authorList>
    </citation>
    <scope>NUCLEOTIDE SEQUENCE [LARGE SCALE GENOMIC DNA]</scope>
    <source>
        <strain evidence="3 4">CBS 117.55</strain>
    </source>
</reference>
<dbReference type="EMBL" id="MSFL01000002">
    <property type="protein sequence ID" value="PWY90681.1"/>
    <property type="molecule type" value="Genomic_DNA"/>
</dbReference>
<protein>
    <recommendedName>
        <fullName evidence="2">Ig-like domain-containing protein</fullName>
    </recommendedName>
</protein>
<evidence type="ECO:0000313" key="3">
    <source>
        <dbReference type="EMBL" id="PWY90681.1"/>
    </source>
</evidence>
<keyword evidence="1" id="KW-0732">Signal</keyword>
<gene>
    <name evidence="3" type="ORF">BO70DRAFT_358131</name>
</gene>
<comment type="caution">
    <text evidence="3">The sequence shown here is derived from an EMBL/GenBank/DDBJ whole genome shotgun (WGS) entry which is preliminary data.</text>
</comment>
<dbReference type="AlphaFoldDB" id="A0A317WXQ7"/>
<dbReference type="GeneID" id="37064459"/>
<dbReference type="InterPro" id="IPR007110">
    <property type="entry name" value="Ig-like_dom"/>
</dbReference>
<evidence type="ECO:0000259" key="2">
    <source>
        <dbReference type="PROSITE" id="PS50835"/>
    </source>
</evidence>
<name>A0A317WXQ7_9EURO</name>
<dbReference type="OrthoDB" id="3552888at2759"/>
<dbReference type="Proteomes" id="UP000247233">
    <property type="component" value="Unassembled WGS sequence"/>
</dbReference>
<dbReference type="PANTHER" id="PTHR35605">
    <property type="entry name" value="ECP2 EFFECTOR PROTEIN DOMAIN-CONTAINING PROTEIN-RELATED"/>
    <property type="match status" value="1"/>
</dbReference>
<feature type="domain" description="Ig-like" evidence="2">
    <location>
        <begin position="119"/>
        <end position="194"/>
    </location>
</feature>
<dbReference type="VEuPathDB" id="FungiDB:BO70DRAFT_358131"/>
<organism evidence="3 4">
    <name type="scientific">Aspergillus heteromorphus CBS 117.55</name>
    <dbReference type="NCBI Taxonomy" id="1448321"/>
    <lineage>
        <taxon>Eukaryota</taxon>
        <taxon>Fungi</taxon>
        <taxon>Dikarya</taxon>
        <taxon>Ascomycota</taxon>
        <taxon>Pezizomycotina</taxon>
        <taxon>Eurotiomycetes</taxon>
        <taxon>Eurotiomycetidae</taxon>
        <taxon>Eurotiales</taxon>
        <taxon>Aspergillaceae</taxon>
        <taxon>Aspergillus</taxon>
        <taxon>Aspergillus subgen. Circumdati</taxon>
    </lineage>
</organism>
<keyword evidence="4" id="KW-1185">Reference proteome</keyword>
<dbReference type="PANTHER" id="PTHR35605:SF1">
    <property type="entry name" value="ECP2 EFFECTOR PROTEIN DOMAIN-CONTAINING PROTEIN-RELATED"/>
    <property type="match status" value="1"/>
</dbReference>
<dbReference type="RefSeq" id="XP_025403124.1">
    <property type="nucleotide sequence ID" value="XM_025542222.1"/>
</dbReference>
<feature type="chain" id="PRO_5016404248" description="Ig-like domain-containing protein" evidence="1">
    <location>
        <begin position="20"/>
        <end position="242"/>
    </location>
</feature>
<sequence>MKTFTTILLTALLSGTAMAGYPTRTLANHTIVPMTYTGPITPGGEHITFTGHSIQDIHLQILALNPDFKLSAPAASSTPLARRNKVRPHLALSKPSPPLQPNHIASIPIPEKRYPFTIPKFVIQKNRLIHRVRKQETKSLICDIPGRLSETAETVWIRDGISYLKGLEGTCGVSAGPAACARISCSYDSGIYLCNDVRLSPPSSPFIHIPSLHFLVYGRSPLIPLSADRCSIFAFRGRAGAD</sequence>